<comment type="caution">
    <text evidence="1">The sequence shown here is derived from an EMBL/GenBank/DDBJ whole genome shotgun (WGS) entry which is preliminary data.</text>
</comment>
<evidence type="ECO:0000313" key="1">
    <source>
        <dbReference type="EMBL" id="KAI8429538.1"/>
    </source>
</evidence>
<name>A0ACC0JZK0_CHOFU</name>
<dbReference type="Proteomes" id="UP001064048">
    <property type="component" value="Chromosome Z"/>
</dbReference>
<gene>
    <name evidence="1" type="ORF">MSG28_000169</name>
</gene>
<keyword evidence="2" id="KW-1185">Reference proteome</keyword>
<sequence length="598" mass="66911">MQINEQSTDFAVFVDAEQHPRYQSSLLAFGAVFLQRPPALPRLEKPGAFERHPENPARETPLVVSEALPPPHPRPPSSLRLDHRAAPVRWVPDWQDSQRSLNLAIGRPSPGSTTLEDVLDSLLGLPSQPARIPTPQPSPRKSTSPYYLMGGKSPRYEQLVSSGHSSASPASRFVSTPSEDPSSFTDPSPDHDRPGKNSVDTPAVMHDPRRSRSALSQHRRRSEPFATPSASLDRRTSLDVASLRPTDLHSAHHESRASLASIQTENSTDEAYVKCKYPKCSSRAPLADAKRHYKTCHNCSTMYCSKECRRAHWEKHRKVCLHSRASALCRQIISAAKEDADSLNQISTVGHKGYLEQGRGVVKVFFTSPDSADKFVTHGYQYLSEPEFVKWTSLQPNEMGVELYTEVVRLCKAYNPETRVILYVAVCIISEVPTKGAVKWERQMVSRCAKLRLSKTVAASIQEQNRRRYRRDSKSTPEDRETIILTSKLGPAGEKNAATAHKFREISFRNIIHELEVRGVVLKKHFPEVYSRLAAYVDGTSDRFIPMTIYPRDVTSGRSFMCIIMPDSDVDATTPVDGKVITIDVGVDRSKHQISTPM</sequence>
<organism evidence="1 2">
    <name type="scientific">Choristoneura fumiferana</name>
    <name type="common">Spruce budworm moth</name>
    <name type="synonym">Archips fumiferana</name>
    <dbReference type="NCBI Taxonomy" id="7141"/>
    <lineage>
        <taxon>Eukaryota</taxon>
        <taxon>Metazoa</taxon>
        <taxon>Ecdysozoa</taxon>
        <taxon>Arthropoda</taxon>
        <taxon>Hexapoda</taxon>
        <taxon>Insecta</taxon>
        <taxon>Pterygota</taxon>
        <taxon>Neoptera</taxon>
        <taxon>Endopterygota</taxon>
        <taxon>Lepidoptera</taxon>
        <taxon>Glossata</taxon>
        <taxon>Ditrysia</taxon>
        <taxon>Tortricoidea</taxon>
        <taxon>Tortricidae</taxon>
        <taxon>Tortricinae</taxon>
        <taxon>Choristoneura</taxon>
    </lineage>
</organism>
<evidence type="ECO:0000313" key="2">
    <source>
        <dbReference type="Proteomes" id="UP001064048"/>
    </source>
</evidence>
<protein>
    <submittedName>
        <fullName evidence="1">Uncharacterized protein</fullName>
    </submittedName>
</protein>
<proteinExistence type="predicted"/>
<accession>A0ACC0JZK0</accession>
<reference evidence="1 2" key="1">
    <citation type="journal article" date="2022" name="Genome Biol. Evol.">
        <title>The Spruce Budworm Genome: Reconstructing the Evolutionary History of Antifreeze Proteins.</title>
        <authorList>
            <person name="Beliveau C."/>
            <person name="Gagne P."/>
            <person name="Picq S."/>
            <person name="Vernygora O."/>
            <person name="Keeling C.I."/>
            <person name="Pinkney K."/>
            <person name="Doucet D."/>
            <person name="Wen F."/>
            <person name="Johnston J.S."/>
            <person name="Maaroufi H."/>
            <person name="Boyle B."/>
            <person name="Laroche J."/>
            <person name="Dewar K."/>
            <person name="Juretic N."/>
            <person name="Blackburn G."/>
            <person name="Nisole A."/>
            <person name="Brunet B."/>
            <person name="Brandao M."/>
            <person name="Lumley L."/>
            <person name="Duan J."/>
            <person name="Quan G."/>
            <person name="Lucarotti C.J."/>
            <person name="Roe A.D."/>
            <person name="Sperling F.A.H."/>
            <person name="Levesque R.C."/>
            <person name="Cusson M."/>
        </authorList>
    </citation>
    <scope>NUCLEOTIDE SEQUENCE [LARGE SCALE GENOMIC DNA]</scope>
    <source>
        <strain evidence="1">Glfc:IPQL:Cfum</strain>
    </source>
</reference>
<dbReference type="EMBL" id="CM046131">
    <property type="protein sequence ID" value="KAI8429538.1"/>
    <property type="molecule type" value="Genomic_DNA"/>
</dbReference>